<name>A0A9P7GHA4_9AGAR</name>
<accession>A0A9P7GHA4</accession>
<evidence type="ECO:0000313" key="3">
    <source>
        <dbReference type="Proteomes" id="UP000775547"/>
    </source>
</evidence>
<dbReference type="EMBL" id="JABCKV010000011">
    <property type="protein sequence ID" value="KAG5647305.1"/>
    <property type="molecule type" value="Genomic_DNA"/>
</dbReference>
<gene>
    <name evidence="2" type="ORF">DXG03_000843</name>
</gene>
<dbReference type="OrthoDB" id="2441642at2759"/>
<protein>
    <submittedName>
        <fullName evidence="2">Uncharacterized protein</fullName>
    </submittedName>
</protein>
<dbReference type="AlphaFoldDB" id="A0A9P7GHA4"/>
<feature type="compositionally biased region" description="Basic and acidic residues" evidence="1">
    <location>
        <begin position="1"/>
        <end position="13"/>
    </location>
</feature>
<proteinExistence type="predicted"/>
<evidence type="ECO:0000256" key="1">
    <source>
        <dbReference type="SAM" id="MobiDB-lite"/>
    </source>
</evidence>
<keyword evidence="3" id="KW-1185">Reference proteome</keyword>
<reference evidence="2" key="2">
    <citation type="submission" date="2021-10" db="EMBL/GenBank/DDBJ databases">
        <title>Phylogenomics reveals ancestral predisposition of the termite-cultivated fungus Termitomyces towards a domesticated lifestyle.</title>
        <authorList>
            <person name="Auxier B."/>
            <person name="Grum-Grzhimaylo A."/>
            <person name="Cardenas M.E."/>
            <person name="Lodge J.D."/>
            <person name="Laessoe T."/>
            <person name="Pedersen O."/>
            <person name="Smith M.E."/>
            <person name="Kuyper T.W."/>
            <person name="Franco-Molano E.A."/>
            <person name="Baroni T.J."/>
            <person name="Aanen D.K."/>
        </authorList>
    </citation>
    <scope>NUCLEOTIDE SEQUENCE</scope>
    <source>
        <strain evidence="2">AP01</strain>
        <tissue evidence="2">Mycelium</tissue>
    </source>
</reference>
<organism evidence="2 3">
    <name type="scientific">Asterophora parasitica</name>
    <dbReference type="NCBI Taxonomy" id="117018"/>
    <lineage>
        <taxon>Eukaryota</taxon>
        <taxon>Fungi</taxon>
        <taxon>Dikarya</taxon>
        <taxon>Basidiomycota</taxon>
        <taxon>Agaricomycotina</taxon>
        <taxon>Agaricomycetes</taxon>
        <taxon>Agaricomycetidae</taxon>
        <taxon>Agaricales</taxon>
        <taxon>Tricholomatineae</taxon>
        <taxon>Lyophyllaceae</taxon>
        <taxon>Asterophora</taxon>
    </lineage>
</organism>
<feature type="region of interest" description="Disordered" evidence="1">
    <location>
        <begin position="1"/>
        <end position="118"/>
    </location>
</feature>
<dbReference type="Proteomes" id="UP000775547">
    <property type="component" value="Unassembled WGS sequence"/>
</dbReference>
<sequence>MAEWTDVKTEDTPTFHQSAMDGTEPGVYLTPTEPHIDSAEQSVSLPETEPVYPGRPPTATPSERQRTVQACDKCRERKTKYSTREPRTRGPSKARLRNAVSTTDLRTSPKPRTYSHGAHHFEPLHHLRQHYPRDILTNQQSLRRVASIPRSFHGSDHNVQMSTHGFEPVSETFMQPFGFDENSYDSPTFPARQSQYVAHNPRAPQWRDVRRVQSYSTLIGSSEGNLNRYASPHPLASLGAPESYCQWTSQERVSPPPMPMYNTYDQFMPPAAPLEPQVPRLLSPKVHPWGYHSDGGSTG</sequence>
<evidence type="ECO:0000313" key="2">
    <source>
        <dbReference type="EMBL" id="KAG5647305.1"/>
    </source>
</evidence>
<reference evidence="2" key="1">
    <citation type="submission" date="2020-07" db="EMBL/GenBank/DDBJ databases">
        <authorList>
            <person name="Nieuwenhuis M."/>
            <person name="Van De Peppel L.J.J."/>
        </authorList>
    </citation>
    <scope>NUCLEOTIDE SEQUENCE</scope>
    <source>
        <strain evidence="2">AP01</strain>
        <tissue evidence="2">Mycelium</tissue>
    </source>
</reference>
<comment type="caution">
    <text evidence="2">The sequence shown here is derived from an EMBL/GenBank/DDBJ whole genome shotgun (WGS) entry which is preliminary data.</text>
</comment>